<dbReference type="Gene3D" id="3.40.50.720">
    <property type="entry name" value="NAD(P)-binding Rossmann-like Domain"/>
    <property type="match status" value="1"/>
</dbReference>
<dbReference type="Gene3D" id="3.90.25.10">
    <property type="entry name" value="UDP-galactose 4-epimerase, domain 1"/>
    <property type="match status" value="1"/>
</dbReference>
<dbReference type="EMBL" id="BAAAYX010000004">
    <property type="protein sequence ID" value="GAA3702741.1"/>
    <property type="molecule type" value="Genomic_DNA"/>
</dbReference>
<dbReference type="InterPro" id="IPR016040">
    <property type="entry name" value="NAD(P)-bd_dom"/>
</dbReference>
<feature type="domain" description="NAD(P)-binding" evidence="1">
    <location>
        <begin position="7"/>
        <end position="184"/>
    </location>
</feature>
<dbReference type="SUPFAM" id="SSF51735">
    <property type="entry name" value="NAD(P)-binding Rossmann-fold domains"/>
    <property type="match status" value="1"/>
</dbReference>
<dbReference type="RefSeq" id="WP_344812167.1">
    <property type="nucleotide sequence ID" value="NZ_BAAAYX010000004.1"/>
</dbReference>
<proteinExistence type="predicted"/>
<gene>
    <name evidence="2" type="ORF">GCM10022204_19840</name>
</gene>
<organism evidence="2 3">
    <name type="scientific">Microlunatus aurantiacus</name>
    <dbReference type="NCBI Taxonomy" id="446786"/>
    <lineage>
        <taxon>Bacteria</taxon>
        <taxon>Bacillati</taxon>
        <taxon>Actinomycetota</taxon>
        <taxon>Actinomycetes</taxon>
        <taxon>Propionibacteriales</taxon>
        <taxon>Propionibacteriaceae</taxon>
        <taxon>Microlunatus</taxon>
    </lineage>
</organism>
<dbReference type="PANTHER" id="PTHR47129:SF1">
    <property type="entry name" value="NMRA-LIKE DOMAIN-CONTAINING PROTEIN"/>
    <property type="match status" value="1"/>
</dbReference>
<sequence>MTIALTGAAGNLGRLVAEQLLALTDPADVVLITRRPEAVADLVARGASVRSADFADADTLPAAFAGVDRLLIISTDVVGDRLEGQLAAVAAARTAGVGHVFYTSVSEPTADNPAGVVPDHRATEEALAASGLPWTALRNNLYSEFQLPTLQQAAASGQLVTNAGAGLTAYVTRTDCAAAAAAALLLPEPAQVYDITGPTAVSTADLAELAGQIGGQPVEVVDVTDEAYVAGLVSAGLPQPVAELLASFGTATREGFMGATSDAVADLTGRPATPLSALVS</sequence>
<evidence type="ECO:0000313" key="2">
    <source>
        <dbReference type="EMBL" id="GAA3702741.1"/>
    </source>
</evidence>
<comment type="caution">
    <text evidence="2">The sequence shown here is derived from an EMBL/GenBank/DDBJ whole genome shotgun (WGS) entry which is preliminary data.</text>
</comment>
<accession>A0ABP7DG06</accession>
<keyword evidence="3" id="KW-1185">Reference proteome</keyword>
<dbReference type="Pfam" id="PF13460">
    <property type="entry name" value="NAD_binding_10"/>
    <property type="match status" value="1"/>
</dbReference>
<evidence type="ECO:0000259" key="1">
    <source>
        <dbReference type="Pfam" id="PF13460"/>
    </source>
</evidence>
<dbReference type="InterPro" id="IPR052718">
    <property type="entry name" value="NmrA-type_oxidoreductase"/>
</dbReference>
<reference evidence="3" key="1">
    <citation type="journal article" date="2019" name="Int. J. Syst. Evol. Microbiol.">
        <title>The Global Catalogue of Microorganisms (GCM) 10K type strain sequencing project: providing services to taxonomists for standard genome sequencing and annotation.</title>
        <authorList>
            <consortium name="The Broad Institute Genomics Platform"/>
            <consortium name="The Broad Institute Genome Sequencing Center for Infectious Disease"/>
            <person name="Wu L."/>
            <person name="Ma J."/>
        </authorList>
    </citation>
    <scope>NUCLEOTIDE SEQUENCE [LARGE SCALE GENOMIC DNA]</scope>
    <source>
        <strain evidence="3">JCM 16548</strain>
    </source>
</reference>
<evidence type="ECO:0000313" key="3">
    <source>
        <dbReference type="Proteomes" id="UP001500051"/>
    </source>
</evidence>
<dbReference type="InterPro" id="IPR036291">
    <property type="entry name" value="NAD(P)-bd_dom_sf"/>
</dbReference>
<dbReference type="PANTHER" id="PTHR47129">
    <property type="entry name" value="QUINONE OXIDOREDUCTASE 2"/>
    <property type="match status" value="1"/>
</dbReference>
<dbReference type="Proteomes" id="UP001500051">
    <property type="component" value="Unassembled WGS sequence"/>
</dbReference>
<name>A0ABP7DG06_9ACTN</name>
<protein>
    <submittedName>
        <fullName evidence="2">SDR family oxidoreductase</fullName>
    </submittedName>
</protein>